<dbReference type="PANTHER" id="PTHR45774:SF3">
    <property type="entry name" value="BTB (POZ) DOMAIN-CONTAINING 2B-RELATED"/>
    <property type="match status" value="1"/>
</dbReference>
<dbReference type="Gene3D" id="1.25.40.420">
    <property type="match status" value="1"/>
</dbReference>
<keyword evidence="2" id="KW-0963">Cytoplasm</keyword>
<organism evidence="3 4">
    <name type="scientific">Paramuricea clavata</name>
    <name type="common">Red gorgonian</name>
    <name type="synonym">Violescent sea-whip</name>
    <dbReference type="NCBI Taxonomy" id="317549"/>
    <lineage>
        <taxon>Eukaryota</taxon>
        <taxon>Metazoa</taxon>
        <taxon>Cnidaria</taxon>
        <taxon>Anthozoa</taxon>
        <taxon>Octocorallia</taxon>
        <taxon>Malacalcyonacea</taxon>
        <taxon>Plexauridae</taxon>
        <taxon>Paramuricea</taxon>
    </lineage>
</organism>
<dbReference type="InterPro" id="IPR000210">
    <property type="entry name" value="BTB/POZ_dom"/>
</dbReference>
<dbReference type="AlphaFoldDB" id="A0A6S7IPE1"/>
<dbReference type="Gene3D" id="3.30.710.10">
    <property type="entry name" value="Potassium Channel Kv1.1, Chain A"/>
    <property type="match status" value="1"/>
</dbReference>
<dbReference type="SUPFAM" id="SSF54695">
    <property type="entry name" value="POZ domain"/>
    <property type="match status" value="1"/>
</dbReference>
<dbReference type="InterPro" id="IPR011333">
    <property type="entry name" value="SKP1/BTB/POZ_sf"/>
</dbReference>
<dbReference type="InterPro" id="IPR038648">
    <property type="entry name" value="PHR_sf"/>
</dbReference>
<dbReference type="InterPro" id="IPR012983">
    <property type="entry name" value="PHR"/>
</dbReference>
<dbReference type="SMART" id="SM00225">
    <property type="entry name" value="BTB"/>
    <property type="match status" value="1"/>
</dbReference>
<evidence type="ECO:0000313" key="3">
    <source>
        <dbReference type="EMBL" id="CAB4018899.1"/>
    </source>
</evidence>
<dbReference type="OrthoDB" id="5967608at2759"/>
<name>A0A6S7IPE1_PARCT</name>
<dbReference type="Pfam" id="PF07707">
    <property type="entry name" value="BACK"/>
    <property type="match status" value="1"/>
</dbReference>
<dbReference type="Pfam" id="PF00651">
    <property type="entry name" value="BTB"/>
    <property type="match status" value="1"/>
</dbReference>
<dbReference type="PANTHER" id="PTHR45774">
    <property type="entry name" value="BTB/POZ DOMAIN-CONTAINING"/>
    <property type="match status" value="1"/>
</dbReference>
<evidence type="ECO:0000256" key="1">
    <source>
        <dbReference type="ARBA" id="ARBA00004496"/>
    </source>
</evidence>
<dbReference type="SMART" id="SM00875">
    <property type="entry name" value="BACK"/>
    <property type="match status" value="1"/>
</dbReference>
<evidence type="ECO:0000313" key="4">
    <source>
        <dbReference type="Proteomes" id="UP001152795"/>
    </source>
</evidence>
<dbReference type="InterPro" id="IPR011705">
    <property type="entry name" value="BACK"/>
</dbReference>
<comment type="caution">
    <text evidence="3">The sequence shown here is derived from an EMBL/GenBank/DDBJ whole genome shotgun (WGS) entry which is preliminary data.</text>
</comment>
<dbReference type="GO" id="GO:0005829">
    <property type="term" value="C:cytosol"/>
    <property type="evidence" value="ECO:0007669"/>
    <property type="project" value="TreeGrafter"/>
</dbReference>
<dbReference type="EMBL" id="CACRXK020010212">
    <property type="protein sequence ID" value="CAB4018899.1"/>
    <property type="molecule type" value="Genomic_DNA"/>
</dbReference>
<accession>A0A6S7IPE1</accession>
<dbReference type="Gene3D" id="2.60.120.820">
    <property type="entry name" value="PHR domain"/>
    <property type="match status" value="1"/>
</dbReference>
<dbReference type="GO" id="GO:0022008">
    <property type="term" value="P:neurogenesis"/>
    <property type="evidence" value="ECO:0007669"/>
    <property type="project" value="TreeGrafter"/>
</dbReference>
<gene>
    <name evidence="3" type="ORF">PACLA_8A052168</name>
</gene>
<keyword evidence="4" id="KW-1185">Reference proteome</keyword>
<dbReference type="Pfam" id="PF08005">
    <property type="entry name" value="PHR"/>
    <property type="match status" value="1"/>
</dbReference>
<sequence length="477" mass="54505">MSVIKEDPCGWQLKCNSLLERNTQMFQNSLLSDVSFVIIEEAEGDGEEQEPSRSEPIPAHKYVLAISSPVFFAMFYGEIAEKTNSIEIPDADKDSFIEFLSFLYTDKCELNIESVSVVFYLAKKYMVPSLISHCINYLIKNLTAQNVFSILSLALQFEETHLVSKCWNIVEIQCAEALTSDGFVRVPHSILKDLLSRDTLDVQEITLFKACSRWAEYQCRQLGVSVTPEEKRKVLGDALDLIRYPVIGEDRFARDVVQTNLLPHETTVHVFLMFKNLMKEQRFSKKQRKKRWEIFICNRYSDAKAKYYLPLVKDRDNSGLPDRIAFTVNKRIMIHGVRLFGEHTGEKYKVKLDISDNNNEVVGSKEGDFSSKVMNYQEKGLYVFDVFFNDPVEVKIGTRYTLAALLEGPRTCYAINASSSVDASGVIFTFFDVDNSYSETSVRTGQFMNLFFSLIVPEQAVKTESPNEKRSSISKAR</sequence>
<evidence type="ECO:0000256" key="2">
    <source>
        <dbReference type="ARBA" id="ARBA00022490"/>
    </source>
</evidence>
<dbReference type="Proteomes" id="UP001152795">
    <property type="component" value="Unassembled WGS sequence"/>
</dbReference>
<protein>
    <submittedName>
        <fullName evidence="3">BTB POZ domain-containing 6-like</fullName>
    </submittedName>
</protein>
<reference evidence="3" key="1">
    <citation type="submission" date="2020-04" db="EMBL/GenBank/DDBJ databases">
        <authorList>
            <person name="Alioto T."/>
            <person name="Alioto T."/>
            <person name="Gomez Garrido J."/>
        </authorList>
    </citation>
    <scope>NUCLEOTIDE SEQUENCE</scope>
    <source>
        <strain evidence="3">A484AB</strain>
    </source>
</reference>
<comment type="subcellular location">
    <subcellularLocation>
        <location evidence="1">Cytoplasm</location>
    </subcellularLocation>
</comment>
<dbReference type="PROSITE" id="PS50097">
    <property type="entry name" value="BTB"/>
    <property type="match status" value="1"/>
</dbReference>
<proteinExistence type="predicted"/>